<dbReference type="Gene3D" id="3.40.50.300">
    <property type="entry name" value="P-loop containing nucleotide triphosphate hydrolases"/>
    <property type="match status" value="1"/>
</dbReference>
<dbReference type="Gene3D" id="1.10.20.140">
    <property type="match status" value="1"/>
</dbReference>
<dbReference type="InterPro" id="IPR018022">
    <property type="entry name" value="IPT"/>
</dbReference>
<evidence type="ECO:0000256" key="6">
    <source>
        <dbReference type="ARBA" id="ARBA00022741"/>
    </source>
</evidence>
<dbReference type="PANTHER" id="PTHR11088">
    <property type="entry name" value="TRNA DIMETHYLALLYLTRANSFERASE"/>
    <property type="match status" value="1"/>
</dbReference>
<reference evidence="15 16" key="1">
    <citation type="submission" date="2014-02" db="EMBL/GenBank/DDBJ databases">
        <title>Draft Genome of Hylemonella gracilis isolated from the Niagara River.</title>
        <authorList>
            <person name="Pawlowski D.R."/>
            <person name="Koudelka G.B."/>
        </authorList>
    </citation>
    <scope>NUCLEOTIDE SEQUENCE [LARGE SCALE GENOMIC DNA]</scope>
    <source>
        <strain evidence="15 16">Niagara R</strain>
    </source>
</reference>
<dbReference type="STRING" id="1458275.AZ34_13790"/>
<evidence type="ECO:0000256" key="12">
    <source>
        <dbReference type="RuleBase" id="RU003784"/>
    </source>
</evidence>
<dbReference type="GO" id="GO:0052381">
    <property type="term" value="F:tRNA dimethylallyltransferase activity"/>
    <property type="evidence" value="ECO:0007669"/>
    <property type="project" value="UniProtKB-UniRule"/>
</dbReference>
<evidence type="ECO:0000256" key="3">
    <source>
        <dbReference type="ARBA" id="ARBA00005842"/>
    </source>
</evidence>
<comment type="catalytic activity">
    <reaction evidence="9 10 11">
        <text>adenosine(37) in tRNA + dimethylallyl diphosphate = N(6)-dimethylallyladenosine(37) in tRNA + diphosphate</text>
        <dbReference type="Rhea" id="RHEA:26482"/>
        <dbReference type="Rhea" id="RHEA-COMP:10162"/>
        <dbReference type="Rhea" id="RHEA-COMP:10375"/>
        <dbReference type="ChEBI" id="CHEBI:33019"/>
        <dbReference type="ChEBI" id="CHEBI:57623"/>
        <dbReference type="ChEBI" id="CHEBI:74411"/>
        <dbReference type="ChEBI" id="CHEBI:74415"/>
        <dbReference type="EC" id="2.5.1.75"/>
    </reaction>
</comment>
<dbReference type="GO" id="GO:0005524">
    <property type="term" value="F:ATP binding"/>
    <property type="evidence" value="ECO:0007669"/>
    <property type="project" value="UniProtKB-UniRule"/>
</dbReference>
<keyword evidence="7 10" id="KW-0067">ATP-binding</keyword>
<dbReference type="Pfam" id="PF01715">
    <property type="entry name" value="IPPT"/>
    <property type="match status" value="1"/>
</dbReference>
<evidence type="ECO:0000256" key="9">
    <source>
        <dbReference type="ARBA" id="ARBA00049563"/>
    </source>
</evidence>
<gene>
    <name evidence="10" type="primary">miaA</name>
    <name evidence="15" type="ORF">AZ34_13790</name>
</gene>
<dbReference type="EC" id="2.5.1.75" evidence="10"/>
<dbReference type="NCBIfam" id="TIGR00174">
    <property type="entry name" value="miaA"/>
    <property type="match status" value="1"/>
</dbReference>
<dbReference type="PANTHER" id="PTHR11088:SF60">
    <property type="entry name" value="TRNA DIMETHYLALLYLTRANSFERASE"/>
    <property type="match status" value="1"/>
</dbReference>
<organism evidence="15 16">
    <name type="scientific">Hylemonella gracilis str. Niagara R</name>
    <dbReference type="NCBI Taxonomy" id="1458275"/>
    <lineage>
        <taxon>Bacteria</taxon>
        <taxon>Pseudomonadati</taxon>
        <taxon>Pseudomonadota</taxon>
        <taxon>Betaproteobacteria</taxon>
        <taxon>Burkholderiales</taxon>
        <taxon>Comamonadaceae</taxon>
        <taxon>Hylemonella</taxon>
    </lineage>
</organism>
<feature type="region of interest" description="Interaction with substrate tRNA" evidence="10">
    <location>
        <begin position="60"/>
        <end position="63"/>
    </location>
</feature>
<dbReference type="InterPro" id="IPR027417">
    <property type="entry name" value="P-loop_NTPase"/>
</dbReference>
<sequence length="393" mass="42228">MSARPSGPPPNTPPAAPLPPALAIVGPTASGKTAAALAIAQAFPTPTRAGTRPVEIISADSALVYRGMDIGTAKPDAAERAIAPHHLIDIRDPSESYSAAEFVRDATRLIHEIHARGHLPLLVGGTLLYIKALLEGLDDLPPADATVRAALDAEARALGWAALHTELQRVDPVTAMRLPPGDTQRIQRALEVYRLTGRPLSSFHTRATNGTSSPHAPALTLIALEPQDRVWLHAGIARRFDAMLQAGLLDEVRALRARGDLHADLPSMRCVGYRQAWEFLDAQEAQGTPVAQETGRDTMAAARLAPSGQRDAPTKRGAPQTDPLDELRERGIAATRQLAKRQITWLRGLAQADLVRHQVACDAPDAQIRVLDLARQFAATHYDTQASMEGRST</sequence>
<evidence type="ECO:0000256" key="5">
    <source>
        <dbReference type="ARBA" id="ARBA00022694"/>
    </source>
</evidence>
<evidence type="ECO:0000256" key="14">
    <source>
        <dbReference type="SAM" id="MobiDB-lite"/>
    </source>
</evidence>
<dbReference type="eggNOG" id="COG0324">
    <property type="taxonomic scope" value="Bacteria"/>
</dbReference>
<evidence type="ECO:0000256" key="7">
    <source>
        <dbReference type="ARBA" id="ARBA00022840"/>
    </source>
</evidence>
<comment type="function">
    <text evidence="2 10 12">Catalyzes the transfer of a dimethylallyl group onto the adenine at position 37 in tRNAs that read codons beginning with uridine, leading to the formation of N6-(dimethylallyl)adenosine (i(6)A).</text>
</comment>
<dbReference type="InterPro" id="IPR039657">
    <property type="entry name" value="Dimethylallyltransferase"/>
</dbReference>
<evidence type="ECO:0000313" key="15">
    <source>
        <dbReference type="EMBL" id="EYC52025.1"/>
    </source>
</evidence>
<keyword evidence="5 10" id="KW-0819">tRNA processing</keyword>
<feature type="region of interest" description="Interaction with substrate tRNA" evidence="10">
    <location>
        <begin position="340"/>
        <end position="347"/>
    </location>
</feature>
<accession>A0A016XJI1</accession>
<comment type="similarity">
    <text evidence="3 10 13">Belongs to the IPP transferase family.</text>
</comment>
<proteinExistence type="inferred from homology"/>
<evidence type="ECO:0000256" key="13">
    <source>
        <dbReference type="RuleBase" id="RU003785"/>
    </source>
</evidence>
<evidence type="ECO:0000256" key="2">
    <source>
        <dbReference type="ARBA" id="ARBA00003213"/>
    </source>
</evidence>
<dbReference type="EMBL" id="JEMG01000001">
    <property type="protein sequence ID" value="EYC52025.1"/>
    <property type="molecule type" value="Genomic_DNA"/>
</dbReference>
<dbReference type="HAMAP" id="MF_00185">
    <property type="entry name" value="IPP_trans"/>
    <property type="match status" value="1"/>
</dbReference>
<dbReference type="FunFam" id="1.10.20.140:FF:000001">
    <property type="entry name" value="tRNA dimethylallyltransferase"/>
    <property type="match status" value="1"/>
</dbReference>
<keyword evidence="4 10" id="KW-0808">Transferase</keyword>
<evidence type="ECO:0000256" key="10">
    <source>
        <dbReference type="HAMAP-Rule" id="MF_00185"/>
    </source>
</evidence>
<feature type="region of interest" description="Interaction with substrate tRNA" evidence="10">
    <location>
        <begin position="269"/>
        <end position="274"/>
    </location>
</feature>
<feature type="compositionally biased region" description="Pro residues" evidence="14">
    <location>
        <begin position="1"/>
        <end position="20"/>
    </location>
</feature>
<comment type="caution">
    <text evidence="15">The sequence shown here is derived from an EMBL/GenBank/DDBJ whole genome shotgun (WGS) entry which is preliminary data.</text>
</comment>
<comment type="cofactor">
    <cofactor evidence="1 10">
        <name>Mg(2+)</name>
        <dbReference type="ChEBI" id="CHEBI:18420"/>
    </cofactor>
</comment>
<dbReference type="RefSeq" id="WP_035608928.1">
    <property type="nucleotide sequence ID" value="NZ_JEMG01000001.1"/>
</dbReference>
<feature type="site" description="Interaction with substrate tRNA" evidence="10">
    <location>
        <position position="148"/>
    </location>
</feature>
<evidence type="ECO:0000256" key="8">
    <source>
        <dbReference type="ARBA" id="ARBA00022842"/>
    </source>
</evidence>
<feature type="site" description="Interaction with substrate tRNA" evidence="10">
    <location>
        <position position="126"/>
    </location>
</feature>
<feature type="region of interest" description="Disordered" evidence="14">
    <location>
        <begin position="304"/>
        <end position="327"/>
    </location>
</feature>
<feature type="region of interest" description="Interaction with substrate tRNA" evidence="10">
    <location>
        <begin position="184"/>
        <end position="188"/>
    </location>
</feature>
<dbReference type="GO" id="GO:0006400">
    <property type="term" value="P:tRNA modification"/>
    <property type="evidence" value="ECO:0007669"/>
    <property type="project" value="TreeGrafter"/>
</dbReference>
<feature type="region of interest" description="Disordered" evidence="14">
    <location>
        <begin position="1"/>
        <end position="21"/>
    </location>
</feature>
<evidence type="ECO:0000313" key="16">
    <source>
        <dbReference type="Proteomes" id="UP000023268"/>
    </source>
</evidence>
<feature type="binding site" evidence="10">
    <location>
        <begin position="28"/>
        <end position="33"/>
    </location>
    <ligand>
        <name>substrate</name>
    </ligand>
</feature>
<dbReference type="SUPFAM" id="SSF52540">
    <property type="entry name" value="P-loop containing nucleoside triphosphate hydrolases"/>
    <property type="match status" value="1"/>
</dbReference>
<dbReference type="AlphaFoldDB" id="A0A016XJI1"/>
<name>A0A016XJI1_9BURK</name>
<keyword evidence="6 10" id="KW-0547">Nucleotide-binding</keyword>
<keyword evidence="8 10" id="KW-0460">Magnesium</keyword>
<evidence type="ECO:0000256" key="11">
    <source>
        <dbReference type="RuleBase" id="RU003783"/>
    </source>
</evidence>
<comment type="subunit">
    <text evidence="10">Monomer.</text>
</comment>
<evidence type="ECO:0000256" key="1">
    <source>
        <dbReference type="ARBA" id="ARBA00001946"/>
    </source>
</evidence>
<protein>
    <recommendedName>
        <fullName evidence="10">tRNA dimethylallyltransferase</fullName>
        <ecNumber evidence="10">2.5.1.75</ecNumber>
    </recommendedName>
    <alternativeName>
        <fullName evidence="10">Dimethylallyl diphosphate:tRNA dimethylallyltransferase</fullName>
        <shortName evidence="10">DMAPP:tRNA dimethylallyltransferase</shortName>
        <shortName evidence="10">DMATase</shortName>
    </alternativeName>
    <alternativeName>
        <fullName evidence="10">Isopentenyl-diphosphate:tRNA isopentenyltransferase</fullName>
        <shortName evidence="10">IPP transferase</shortName>
        <shortName evidence="10">IPPT</shortName>
        <shortName evidence="10">IPTase</shortName>
    </alternativeName>
</protein>
<evidence type="ECO:0000256" key="4">
    <source>
        <dbReference type="ARBA" id="ARBA00022679"/>
    </source>
</evidence>
<feature type="binding site" evidence="10">
    <location>
        <begin position="26"/>
        <end position="33"/>
    </location>
    <ligand>
        <name>ATP</name>
        <dbReference type="ChEBI" id="CHEBI:30616"/>
    </ligand>
</feature>
<dbReference type="Proteomes" id="UP000023268">
    <property type="component" value="Unassembled WGS sequence"/>
</dbReference>
<dbReference type="OrthoDB" id="9776390at2"/>